<gene>
    <name evidence="2" type="ORF">ABID43_004035</name>
</gene>
<keyword evidence="3" id="KW-1185">Reference proteome</keyword>
<name>A0ABV2L9F9_9HYPH</name>
<organism evidence="2 3">
    <name type="scientific">Methylobacterium goesingense</name>
    <dbReference type="NCBI Taxonomy" id="243690"/>
    <lineage>
        <taxon>Bacteria</taxon>
        <taxon>Pseudomonadati</taxon>
        <taxon>Pseudomonadota</taxon>
        <taxon>Alphaproteobacteria</taxon>
        <taxon>Hyphomicrobiales</taxon>
        <taxon>Methylobacteriaceae</taxon>
        <taxon>Methylobacterium</taxon>
    </lineage>
</organism>
<accession>A0ABV2L9F9</accession>
<reference evidence="2 3" key="1">
    <citation type="submission" date="2024-06" db="EMBL/GenBank/DDBJ databases">
        <title>Genomic Encyclopedia of Type Strains, Phase IV (KMG-IV): sequencing the most valuable type-strain genomes for metagenomic binning, comparative biology and taxonomic classification.</title>
        <authorList>
            <person name="Goeker M."/>
        </authorList>
    </citation>
    <scope>NUCLEOTIDE SEQUENCE [LARGE SCALE GENOMIC DNA]</scope>
    <source>
        <strain evidence="2 3">DSM 21331</strain>
    </source>
</reference>
<dbReference type="RefSeq" id="WP_238280592.1">
    <property type="nucleotide sequence ID" value="NZ_BPQL01000088.1"/>
</dbReference>
<feature type="region of interest" description="Disordered" evidence="1">
    <location>
        <begin position="51"/>
        <end position="83"/>
    </location>
</feature>
<evidence type="ECO:0000313" key="3">
    <source>
        <dbReference type="Proteomes" id="UP001549145"/>
    </source>
</evidence>
<dbReference type="EMBL" id="JBEPMM010000015">
    <property type="protein sequence ID" value="MET3694473.1"/>
    <property type="molecule type" value="Genomic_DNA"/>
</dbReference>
<evidence type="ECO:0000256" key="1">
    <source>
        <dbReference type="SAM" id="MobiDB-lite"/>
    </source>
</evidence>
<sequence>MGRSLDLSDAPPMSLSGRKNAERAKLPYDLAALRVELGLLRVEHLLFRKYDPDQPRTPAGQPGAGQWTSGDDGQDVVTDDGSRVLSLRIRSRPSETRDEQHTVVAPDGTRTVFEMEGRTQTVRDGETGEILSRGTLVDGRVEPEAFVQSARILSPSPARRAAAVEAALALFRALSQRIGAGPALFVAPASEYERSGDASAGATWIGEVERADLDLACPRHGEVQSLLDRTMASVTSSGLYLTPQAVGTRVHTLMAQDINSRNDPKFVAEVSYSKKIEGISRRGVKDTVRIDVLEG</sequence>
<dbReference type="Proteomes" id="UP001549145">
    <property type="component" value="Unassembled WGS sequence"/>
</dbReference>
<evidence type="ECO:0000313" key="2">
    <source>
        <dbReference type="EMBL" id="MET3694473.1"/>
    </source>
</evidence>
<proteinExistence type="predicted"/>
<comment type="caution">
    <text evidence="2">The sequence shown here is derived from an EMBL/GenBank/DDBJ whole genome shotgun (WGS) entry which is preliminary data.</text>
</comment>
<protein>
    <submittedName>
        <fullName evidence="2">Uncharacterized protein</fullName>
    </submittedName>
</protein>